<evidence type="ECO:0000256" key="2">
    <source>
        <dbReference type="ARBA" id="ARBA00004787"/>
    </source>
</evidence>
<dbReference type="GO" id="GO:0050518">
    <property type="term" value="F:2-C-methyl-D-erythritol 4-phosphate cytidylyltransferase activity"/>
    <property type="evidence" value="ECO:0007669"/>
    <property type="project" value="UniProtKB-UniRule"/>
</dbReference>
<comment type="similarity">
    <text evidence="3 7">Belongs to the IspD/TarI cytidylyltransferase family. IspD subfamily.</text>
</comment>
<evidence type="ECO:0000256" key="5">
    <source>
        <dbReference type="ARBA" id="ARBA00022695"/>
    </source>
</evidence>
<evidence type="ECO:0000313" key="9">
    <source>
        <dbReference type="Proteomes" id="UP000295632"/>
    </source>
</evidence>
<dbReference type="Pfam" id="PF01128">
    <property type="entry name" value="IspD"/>
    <property type="match status" value="1"/>
</dbReference>
<dbReference type="InterPro" id="IPR029044">
    <property type="entry name" value="Nucleotide-diphossugar_trans"/>
</dbReference>
<proteinExistence type="inferred from homology"/>
<organism evidence="8 9">
    <name type="scientific">Aureibacillus halotolerans</name>
    <dbReference type="NCBI Taxonomy" id="1508390"/>
    <lineage>
        <taxon>Bacteria</taxon>
        <taxon>Bacillati</taxon>
        <taxon>Bacillota</taxon>
        <taxon>Bacilli</taxon>
        <taxon>Bacillales</taxon>
        <taxon>Bacillaceae</taxon>
        <taxon>Aureibacillus</taxon>
    </lineage>
</organism>
<dbReference type="EC" id="2.7.7.60" evidence="7"/>
<comment type="catalytic activity">
    <reaction evidence="1 7">
        <text>2-C-methyl-D-erythritol 4-phosphate + CTP + H(+) = 4-CDP-2-C-methyl-D-erythritol + diphosphate</text>
        <dbReference type="Rhea" id="RHEA:13429"/>
        <dbReference type="ChEBI" id="CHEBI:15378"/>
        <dbReference type="ChEBI" id="CHEBI:33019"/>
        <dbReference type="ChEBI" id="CHEBI:37563"/>
        <dbReference type="ChEBI" id="CHEBI:57823"/>
        <dbReference type="ChEBI" id="CHEBI:58262"/>
        <dbReference type="EC" id="2.7.7.60"/>
    </reaction>
</comment>
<dbReference type="PANTHER" id="PTHR32125">
    <property type="entry name" value="2-C-METHYL-D-ERYTHRITOL 4-PHOSPHATE CYTIDYLYLTRANSFERASE, CHLOROPLASTIC"/>
    <property type="match status" value="1"/>
</dbReference>
<evidence type="ECO:0000313" key="8">
    <source>
        <dbReference type="EMBL" id="TDQ34685.1"/>
    </source>
</evidence>
<feature type="site" description="Positions MEP for the nucleophilic attack" evidence="7">
    <location>
        <position position="209"/>
    </location>
</feature>
<reference evidence="8 9" key="1">
    <citation type="submission" date="2019-03" db="EMBL/GenBank/DDBJ databases">
        <title>Genomic Encyclopedia of Type Strains, Phase IV (KMG-IV): sequencing the most valuable type-strain genomes for metagenomic binning, comparative biology and taxonomic classification.</title>
        <authorList>
            <person name="Goeker M."/>
        </authorList>
    </citation>
    <scope>NUCLEOTIDE SEQUENCE [LARGE SCALE GENOMIC DNA]</scope>
    <source>
        <strain evidence="8 9">DSM 28697</strain>
    </source>
</reference>
<keyword evidence="4 7" id="KW-0808">Transferase</keyword>
<sequence>MKYTVVIPAAGYGKRMKTKQSKQFLLLRRKPLIVWTLECFMADPNCEELIVVINRDHEQDMKQLLAQYELQSRVRLVHGGKERQHSVALGLKAVHSEATMVLVHDGARPFVTHAMISELTAKASKVGGAVPAVPLKDTVKRVTGDVIQETLDRSQLWAIQTPQAFLKPVIEEAHRYAEEAGFLGTDEASLVEKIGKSVSIVAGSYRNIKITTPEDLVLAEAFIEGEEQ</sequence>
<feature type="site" description="Transition state stabilizer" evidence="7">
    <location>
        <position position="15"/>
    </location>
</feature>
<dbReference type="PANTHER" id="PTHR32125:SF4">
    <property type="entry name" value="2-C-METHYL-D-ERYTHRITOL 4-PHOSPHATE CYTIDYLYLTRANSFERASE, CHLOROPLASTIC"/>
    <property type="match status" value="1"/>
</dbReference>
<dbReference type="RefSeq" id="WP_133582026.1">
    <property type="nucleotide sequence ID" value="NZ_SNYJ01000023.1"/>
</dbReference>
<dbReference type="HAMAP" id="MF_00108">
    <property type="entry name" value="IspD"/>
    <property type="match status" value="1"/>
</dbReference>
<dbReference type="OrthoDB" id="9806837at2"/>
<comment type="pathway">
    <text evidence="2 7">Isoprenoid biosynthesis; isopentenyl diphosphate biosynthesis via DXP pathway; isopentenyl diphosphate from 1-deoxy-D-xylulose 5-phosphate: step 2/6.</text>
</comment>
<dbReference type="InterPro" id="IPR018294">
    <property type="entry name" value="ISPD_synthase_CS"/>
</dbReference>
<dbReference type="InterPro" id="IPR034683">
    <property type="entry name" value="IspD/TarI"/>
</dbReference>
<dbReference type="Gene3D" id="3.90.550.10">
    <property type="entry name" value="Spore Coat Polysaccharide Biosynthesis Protein SpsA, Chain A"/>
    <property type="match status" value="1"/>
</dbReference>
<dbReference type="InterPro" id="IPR001228">
    <property type="entry name" value="IspD"/>
</dbReference>
<accession>A0A4R6TRN8</accession>
<evidence type="ECO:0000256" key="1">
    <source>
        <dbReference type="ARBA" id="ARBA00001282"/>
    </source>
</evidence>
<dbReference type="FunFam" id="3.90.550.10:FF:000003">
    <property type="entry name" value="2-C-methyl-D-erythritol 4-phosphate cytidylyltransferase"/>
    <property type="match status" value="1"/>
</dbReference>
<evidence type="ECO:0000256" key="7">
    <source>
        <dbReference type="HAMAP-Rule" id="MF_00108"/>
    </source>
</evidence>
<dbReference type="CDD" id="cd02516">
    <property type="entry name" value="CDP-ME_synthetase"/>
    <property type="match status" value="1"/>
</dbReference>
<keyword evidence="5 7" id="KW-0548">Nucleotidyltransferase</keyword>
<comment type="function">
    <text evidence="7">Catalyzes the formation of 4-diphosphocytidyl-2-C-methyl-D-erythritol from CTP and 2-C-methyl-D-erythritol 4-phosphate (MEP).</text>
</comment>
<name>A0A4R6TRN8_9BACI</name>
<feature type="site" description="Transition state stabilizer" evidence="7">
    <location>
        <position position="22"/>
    </location>
</feature>
<dbReference type="PROSITE" id="PS01295">
    <property type="entry name" value="ISPD"/>
    <property type="match status" value="1"/>
</dbReference>
<dbReference type="AlphaFoldDB" id="A0A4R6TRN8"/>
<gene>
    <name evidence="7" type="primary">ispD</name>
    <name evidence="8" type="ORF">EV213_12310</name>
</gene>
<dbReference type="GO" id="GO:0019288">
    <property type="term" value="P:isopentenyl diphosphate biosynthetic process, methylerythritol 4-phosphate pathway"/>
    <property type="evidence" value="ECO:0007669"/>
    <property type="project" value="UniProtKB-UniRule"/>
</dbReference>
<evidence type="ECO:0000256" key="4">
    <source>
        <dbReference type="ARBA" id="ARBA00022679"/>
    </source>
</evidence>
<keyword evidence="9" id="KW-1185">Reference proteome</keyword>
<keyword evidence="6 7" id="KW-0414">Isoprene biosynthesis</keyword>
<feature type="site" description="Positions MEP for the nucleophilic attack" evidence="7">
    <location>
        <position position="153"/>
    </location>
</feature>
<dbReference type="NCBIfam" id="TIGR00453">
    <property type="entry name" value="ispD"/>
    <property type="match status" value="1"/>
</dbReference>
<dbReference type="InterPro" id="IPR050088">
    <property type="entry name" value="IspD/TarI_cytidylyltransf_bact"/>
</dbReference>
<evidence type="ECO:0000256" key="6">
    <source>
        <dbReference type="ARBA" id="ARBA00023229"/>
    </source>
</evidence>
<dbReference type="UniPathway" id="UPA00056">
    <property type="reaction ID" value="UER00093"/>
</dbReference>
<protein>
    <recommendedName>
        <fullName evidence="7">2-C-methyl-D-erythritol 4-phosphate cytidylyltransferase</fullName>
        <ecNumber evidence="7">2.7.7.60</ecNumber>
    </recommendedName>
    <alternativeName>
        <fullName evidence="7">4-diphosphocytidyl-2C-methyl-D-erythritol synthase</fullName>
    </alternativeName>
    <alternativeName>
        <fullName evidence="7">MEP cytidylyltransferase</fullName>
        <shortName evidence="7">MCT</shortName>
    </alternativeName>
</protein>
<comment type="caution">
    <text evidence="8">The sequence shown here is derived from an EMBL/GenBank/DDBJ whole genome shotgun (WGS) entry which is preliminary data.</text>
</comment>
<evidence type="ECO:0000256" key="3">
    <source>
        <dbReference type="ARBA" id="ARBA00009789"/>
    </source>
</evidence>
<dbReference type="Proteomes" id="UP000295632">
    <property type="component" value="Unassembled WGS sequence"/>
</dbReference>
<dbReference type="EMBL" id="SNYJ01000023">
    <property type="protein sequence ID" value="TDQ34685.1"/>
    <property type="molecule type" value="Genomic_DNA"/>
</dbReference>
<dbReference type="SUPFAM" id="SSF53448">
    <property type="entry name" value="Nucleotide-diphospho-sugar transferases"/>
    <property type="match status" value="1"/>
</dbReference>